<evidence type="ECO:0000259" key="5">
    <source>
        <dbReference type="PROSITE" id="PS50043"/>
    </source>
</evidence>
<dbReference type="SUPFAM" id="SSF46894">
    <property type="entry name" value="C-terminal effector domain of the bipartite response regulators"/>
    <property type="match status" value="1"/>
</dbReference>
<keyword evidence="3" id="KW-0804">Transcription</keyword>
<dbReference type="InterPro" id="IPR036388">
    <property type="entry name" value="WH-like_DNA-bd_sf"/>
</dbReference>
<feature type="transmembrane region" description="Helical" evidence="4">
    <location>
        <begin position="371"/>
        <end position="392"/>
    </location>
</feature>
<protein>
    <recommendedName>
        <fullName evidence="5">HTH luxR-type domain-containing protein</fullName>
    </recommendedName>
</protein>
<keyword evidence="4" id="KW-1133">Transmembrane helix</keyword>
<feature type="transmembrane region" description="Helical" evidence="4">
    <location>
        <begin position="71"/>
        <end position="90"/>
    </location>
</feature>
<dbReference type="PANTHER" id="PTHR44688:SF16">
    <property type="entry name" value="DNA-BINDING TRANSCRIPTIONAL ACTIVATOR DEVR_DOSR"/>
    <property type="match status" value="1"/>
</dbReference>
<reference evidence="7" key="1">
    <citation type="submission" date="2020-05" db="EMBL/GenBank/DDBJ databases">
        <title>Novel species in genus Nocardioides.</title>
        <authorList>
            <person name="Zhang G."/>
        </authorList>
    </citation>
    <scope>NUCLEOTIDE SEQUENCE [LARGE SCALE GENOMIC DNA]</scope>
    <source>
        <strain evidence="7">zg-1050</strain>
    </source>
</reference>
<feature type="transmembrane region" description="Helical" evidence="4">
    <location>
        <begin position="404"/>
        <end position="428"/>
    </location>
</feature>
<feature type="domain" description="HTH luxR-type" evidence="5">
    <location>
        <begin position="490"/>
        <end position="555"/>
    </location>
</feature>
<dbReference type="PROSITE" id="PS00622">
    <property type="entry name" value="HTH_LUXR_1"/>
    <property type="match status" value="1"/>
</dbReference>
<keyword evidence="2" id="KW-0238">DNA-binding</keyword>
<dbReference type="CDD" id="cd06170">
    <property type="entry name" value="LuxR_C_like"/>
    <property type="match status" value="1"/>
</dbReference>
<proteinExistence type="predicted"/>
<dbReference type="Gene3D" id="1.10.10.10">
    <property type="entry name" value="Winged helix-like DNA-binding domain superfamily/Winged helix DNA-binding domain"/>
    <property type="match status" value="1"/>
</dbReference>
<feature type="transmembrane region" description="Helical" evidence="4">
    <location>
        <begin position="338"/>
        <end position="359"/>
    </location>
</feature>
<dbReference type="RefSeq" id="WP_173164465.1">
    <property type="nucleotide sequence ID" value="NZ_CP053716.1"/>
</dbReference>
<evidence type="ECO:0000313" key="6">
    <source>
        <dbReference type="EMBL" id="QKF07368.1"/>
    </source>
</evidence>
<feature type="transmembrane region" description="Helical" evidence="4">
    <location>
        <begin position="274"/>
        <end position="292"/>
    </location>
</feature>
<dbReference type="PROSITE" id="PS50043">
    <property type="entry name" value="HTH_LUXR_2"/>
    <property type="match status" value="1"/>
</dbReference>
<feature type="transmembrane region" description="Helical" evidence="4">
    <location>
        <begin position="16"/>
        <end position="34"/>
    </location>
</feature>
<keyword evidence="1" id="KW-0805">Transcription regulation</keyword>
<evidence type="ECO:0000256" key="1">
    <source>
        <dbReference type="ARBA" id="ARBA00023015"/>
    </source>
</evidence>
<evidence type="ECO:0000256" key="3">
    <source>
        <dbReference type="ARBA" id="ARBA00023163"/>
    </source>
</evidence>
<dbReference type="Pfam" id="PF00196">
    <property type="entry name" value="GerE"/>
    <property type="match status" value="1"/>
</dbReference>
<dbReference type="EMBL" id="CP053716">
    <property type="protein sequence ID" value="QKF07368.1"/>
    <property type="molecule type" value="Genomic_DNA"/>
</dbReference>
<dbReference type="GO" id="GO:0006355">
    <property type="term" value="P:regulation of DNA-templated transcription"/>
    <property type="evidence" value="ECO:0007669"/>
    <property type="project" value="InterPro"/>
</dbReference>
<organism evidence="6 7">
    <name type="scientific">Berryella wangjianweii</name>
    <dbReference type="NCBI Taxonomy" id="2734634"/>
    <lineage>
        <taxon>Bacteria</taxon>
        <taxon>Bacillati</taxon>
        <taxon>Actinomycetota</taxon>
        <taxon>Coriobacteriia</taxon>
        <taxon>Eggerthellales</taxon>
        <taxon>Eggerthellaceae</taxon>
        <taxon>Berryella</taxon>
    </lineage>
</organism>
<dbReference type="InterPro" id="IPR016032">
    <property type="entry name" value="Sig_transdc_resp-reg_C-effctor"/>
</dbReference>
<accession>A0A6M8J6V5</accession>
<keyword evidence="4" id="KW-0812">Transmembrane</keyword>
<feature type="transmembrane region" description="Helical" evidence="4">
    <location>
        <begin position="136"/>
        <end position="155"/>
    </location>
</feature>
<keyword evidence="4" id="KW-0472">Membrane</keyword>
<evidence type="ECO:0000256" key="2">
    <source>
        <dbReference type="ARBA" id="ARBA00023125"/>
    </source>
</evidence>
<name>A0A6M8J6V5_9ACTN</name>
<dbReference type="AlphaFoldDB" id="A0A6M8J6V5"/>
<dbReference type="PANTHER" id="PTHR44688">
    <property type="entry name" value="DNA-BINDING TRANSCRIPTIONAL ACTIVATOR DEVR_DOSR"/>
    <property type="match status" value="1"/>
</dbReference>
<dbReference type="PRINTS" id="PR00038">
    <property type="entry name" value="HTHLUXR"/>
</dbReference>
<evidence type="ECO:0000256" key="4">
    <source>
        <dbReference type="SAM" id="Phobius"/>
    </source>
</evidence>
<keyword evidence="7" id="KW-1185">Reference proteome</keyword>
<evidence type="ECO:0000313" key="7">
    <source>
        <dbReference type="Proteomes" id="UP000503297"/>
    </source>
</evidence>
<dbReference type="Proteomes" id="UP000503297">
    <property type="component" value="Chromosome"/>
</dbReference>
<feature type="transmembrane region" description="Helical" evidence="4">
    <location>
        <begin position="46"/>
        <end position="64"/>
    </location>
</feature>
<dbReference type="GO" id="GO:0003677">
    <property type="term" value="F:DNA binding"/>
    <property type="evidence" value="ECO:0007669"/>
    <property type="project" value="UniProtKB-KW"/>
</dbReference>
<dbReference type="KEGG" id="bwa:HLV38_03975"/>
<gene>
    <name evidence="6" type="ORF">HLV38_03975</name>
</gene>
<feature type="transmembrane region" description="Helical" evidence="4">
    <location>
        <begin position="161"/>
        <end position="180"/>
    </location>
</feature>
<sequence>MEQLAVALKRLSPRRIAGFACNQAFIYFLLYMGFNRSVTVAGVELERVELLATLLAMVALLALYRRQPPRARVVVCSLPILYVCAALMALTSLCSTLLDWGAAPWAIAEGALVGGPAAVLLMAWGLTFGSQRTDVAVPEVFAGSLLAALVCLLFTATQGALWFTVAFALLPFASVVNIDLPRADASVEAGEASEGAGQMEARMEARGAGAARVGSAAASACGVLAPASAGAATGEADRDVRAPASAHSAATRPLPAMSAAAVAPGSAEGDRQMLSLKVMAGTACFGAAAGLMETFGTDPGGATTPAYAASILVFAGFLTGALSLLLSRGRTGAAALGACYRMAVFVIMVGVLVVGWPAAEASPTPGKVYVLAGYLGLETVLLSLFLVLAGILSTRADLTFARGLSVLLMGEVAGVVAGNVSDAAALAFAGADPAAFPGPLAATELASFATSLIAGVLVLAAYVFLFTERDFISLAAIARRDDSLELRDAELARRYGLSPREAQIVRFVLRGRTSERIAQELSVSRSTVDTHLRRVYAKAQVHSRQELLDVAEDIGRRLDAEKGAASR</sequence>
<feature type="transmembrane region" description="Helical" evidence="4">
    <location>
        <begin position="304"/>
        <end position="326"/>
    </location>
</feature>
<dbReference type="SMART" id="SM00421">
    <property type="entry name" value="HTH_LUXR"/>
    <property type="match status" value="1"/>
</dbReference>
<dbReference type="InterPro" id="IPR000792">
    <property type="entry name" value="Tscrpt_reg_LuxR_C"/>
</dbReference>
<feature type="transmembrane region" description="Helical" evidence="4">
    <location>
        <begin position="102"/>
        <end position="124"/>
    </location>
</feature>
<feature type="transmembrane region" description="Helical" evidence="4">
    <location>
        <begin position="448"/>
        <end position="467"/>
    </location>
</feature>